<sequence>MRKTFKIWLKVTWKSGLCKNVSLEVEARTFQEAFKKAEKMLPKSKVEKVKHLQANVIGYIYDPSVRGVEKFGQSKIR</sequence>
<dbReference type="AlphaFoldDB" id="A0A823J8W5"/>
<dbReference type="Proteomes" id="UP000548826">
    <property type="component" value="Unassembled WGS sequence"/>
</dbReference>
<name>A0A823J8W5_LISMN</name>
<dbReference type="RefSeq" id="WP_102585860.1">
    <property type="nucleotide sequence ID" value="NZ_CP168887.1"/>
</dbReference>
<protein>
    <submittedName>
        <fullName evidence="1">Uncharacterized protein</fullName>
    </submittedName>
</protein>
<comment type="caution">
    <text evidence="1">The sequence shown here is derived from an EMBL/GenBank/DDBJ whole genome shotgun (WGS) entry which is preliminary data.</text>
</comment>
<dbReference type="EMBL" id="AABEQV010000001">
    <property type="protein sequence ID" value="EAG9855432.1"/>
    <property type="molecule type" value="Genomic_DNA"/>
</dbReference>
<evidence type="ECO:0000313" key="1">
    <source>
        <dbReference type="EMBL" id="EAG9855432.1"/>
    </source>
</evidence>
<proteinExistence type="predicted"/>
<gene>
    <name evidence="1" type="ORF">D4C60_00320</name>
</gene>
<evidence type="ECO:0000313" key="2">
    <source>
        <dbReference type="Proteomes" id="UP000548826"/>
    </source>
</evidence>
<organism evidence="1 2">
    <name type="scientific">Listeria monocytogenes</name>
    <dbReference type="NCBI Taxonomy" id="1639"/>
    <lineage>
        <taxon>Bacteria</taxon>
        <taxon>Bacillati</taxon>
        <taxon>Bacillota</taxon>
        <taxon>Bacilli</taxon>
        <taxon>Bacillales</taxon>
        <taxon>Listeriaceae</taxon>
        <taxon>Listeria</taxon>
    </lineage>
</organism>
<accession>A0A823J8W5</accession>
<reference evidence="1 2" key="1">
    <citation type="submission" date="2019-04" db="EMBL/GenBank/DDBJ databases">
        <authorList>
            <person name="Ashton P.M."/>
            <person name="Dallman T."/>
            <person name="Nair S."/>
            <person name="De Pinna E."/>
            <person name="Peters T."/>
            <person name="Grant K."/>
        </authorList>
    </citation>
    <scope>NUCLEOTIDE SEQUENCE [LARGE SCALE GENOMIC DNA]</scope>
    <source>
        <strain evidence="1 2">429821</strain>
    </source>
</reference>